<comment type="similarity">
    <text evidence="2 6">Belongs to the SURF1 family.</text>
</comment>
<organism evidence="7 8">
    <name type="scientific">Longivirga aurantiaca</name>
    <dbReference type="NCBI Taxonomy" id="1837743"/>
    <lineage>
        <taxon>Bacteria</taxon>
        <taxon>Bacillati</taxon>
        <taxon>Actinomycetota</taxon>
        <taxon>Actinomycetes</taxon>
        <taxon>Sporichthyales</taxon>
        <taxon>Sporichthyaceae</taxon>
        <taxon>Longivirga</taxon>
    </lineage>
</organism>
<dbReference type="PROSITE" id="PS50895">
    <property type="entry name" value="SURF1"/>
    <property type="match status" value="1"/>
</dbReference>
<dbReference type="EMBL" id="JBHSTI010000008">
    <property type="protein sequence ID" value="MFC6238450.1"/>
    <property type="molecule type" value="Genomic_DNA"/>
</dbReference>
<evidence type="ECO:0000313" key="8">
    <source>
        <dbReference type="Proteomes" id="UP001596138"/>
    </source>
</evidence>
<dbReference type="CDD" id="cd06662">
    <property type="entry name" value="SURF1"/>
    <property type="match status" value="1"/>
</dbReference>
<feature type="transmembrane region" description="Helical" evidence="6">
    <location>
        <begin position="217"/>
        <end position="238"/>
    </location>
</feature>
<evidence type="ECO:0000256" key="3">
    <source>
        <dbReference type="ARBA" id="ARBA00022692"/>
    </source>
</evidence>
<gene>
    <name evidence="7" type="ORF">ACFQGU_11225</name>
</gene>
<keyword evidence="3 6" id="KW-0812">Transmembrane</keyword>
<dbReference type="PANTHER" id="PTHR23427">
    <property type="entry name" value="SURFEIT LOCUS PROTEIN"/>
    <property type="match status" value="1"/>
</dbReference>
<keyword evidence="8" id="KW-1185">Reference proteome</keyword>
<comment type="subcellular location">
    <subcellularLocation>
        <location evidence="6">Cell membrane</location>
        <topology evidence="6">Multi-pass membrane protein</topology>
    </subcellularLocation>
    <subcellularLocation>
        <location evidence="1">Membrane</location>
    </subcellularLocation>
</comment>
<comment type="caution">
    <text evidence="7">The sequence shown here is derived from an EMBL/GenBank/DDBJ whole genome shotgun (WGS) entry which is preliminary data.</text>
</comment>
<evidence type="ECO:0000256" key="1">
    <source>
        <dbReference type="ARBA" id="ARBA00004370"/>
    </source>
</evidence>
<evidence type="ECO:0000313" key="7">
    <source>
        <dbReference type="EMBL" id="MFC6238450.1"/>
    </source>
</evidence>
<evidence type="ECO:0000256" key="5">
    <source>
        <dbReference type="ARBA" id="ARBA00023136"/>
    </source>
</evidence>
<dbReference type="InterPro" id="IPR045214">
    <property type="entry name" value="Surf1/Surf4"/>
</dbReference>
<reference evidence="8" key="1">
    <citation type="journal article" date="2019" name="Int. J. Syst. Evol. Microbiol.">
        <title>The Global Catalogue of Microorganisms (GCM) 10K type strain sequencing project: providing services to taxonomists for standard genome sequencing and annotation.</title>
        <authorList>
            <consortium name="The Broad Institute Genomics Platform"/>
            <consortium name="The Broad Institute Genome Sequencing Center for Infectious Disease"/>
            <person name="Wu L."/>
            <person name="Ma J."/>
        </authorList>
    </citation>
    <scope>NUCLEOTIDE SEQUENCE [LARGE SCALE GENOMIC DNA]</scope>
    <source>
        <strain evidence="8">CGMCC 4.7317</strain>
    </source>
</reference>
<accession>A0ABW1T348</accession>
<keyword evidence="5 6" id="KW-0472">Membrane</keyword>
<keyword evidence="4 6" id="KW-1133">Transmembrane helix</keyword>
<dbReference type="InterPro" id="IPR002994">
    <property type="entry name" value="Surf1/Shy1"/>
</dbReference>
<dbReference type="Pfam" id="PF02104">
    <property type="entry name" value="SURF1"/>
    <property type="match status" value="1"/>
</dbReference>
<feature type="transmembrane region" description="Helical" evidence="6">
    <location>
        <begin position="12"/>
        <end position="32"/>
    </location>
</feature>
<evidence type="ECO:0000256" key="6">
    <source>
        <dbReference type="RuleBase" id="RU363076"/>
    </source>
</evidence>
<evidence type="ECO:0000256" key="2">
    <source>
        <dbReference type="ARBA" id="ARBA00007165"/>
    </source>
</evidence>
<keyword evidence="6" id="KW-1003">Cell membrane</keyword>
<dbReference type="PANTHER" id="PTHR23427:SF2">
    <property type="entry name" value="SURFEIT LOCUS PROTEIN 1"/>
    <property type="match status" value="1"/>
</dbReference>
<dbReference type="RefSeq" id="WP_386766677.1">
    <property type="nucleotide sequence ID" value="NZ_JBHSTI010000008.1"/>
</dbReference>
<name>A0ABW1T348_9ACTN</name>
<evidence type="ECO:0000256" key="4">
    <source>
        <dbReference type="ARBA" id="ARBA00022989"/>
    </source>
</evidence>
<sequence length="268" mass="28285">MGRYAFLRQPRWLALGFLVLLVLPSFILLSRWQLSRLDDRRYFNDLVTTHSAAAPVPVDSVMRAGDPLDAVGDDQRWFPVTATGRYDAGSTVLVRKRPLEGKNGFWVVTPLVTSSGSVLVVNRGWIAADGSASAAQAVPAPPTGEITLTGRLQPSEAAPDVQPGDLPAGQITDLSVPLVAGGASAYPGYVTLVESSPADSADLRPIPLPDLSDGPHLSYAVQWVFFAGVAVVGFVLLIRRESEYAAAEAALATDGTPTGPPQPTGSID</sequence>
<dbReference type="Proteomes" id="UP001596138">
    <property type="component" value="Unassembled WGS sequence"/>
</dbReference>
<proteinExistence type="inferred from homology"/>
<protein>
    <recommendedName>
        <fullName evidence="6">SURF1-like protein</fullName>
    </recommendedName>
</protein>